<name>A0A645B208_9ZZZZ</name>
<dbReference type="AlphaFoldDB" id="A0A645B208"/>
<accession>A0A645B208</accession>
<reference evidence="1" key="1">
    <citation type="submission" date="2019-08" db="EMBL/GenBank/DDBJ databases">
        <authorList>
            <person name="Kucharzyk K."/>
            <person name="Murdoch R.W."/>
            <person name="Higgins S."/>
            <person name="Loffler F."/>
        </authorList>
    </citation>
    <scope>NUCLEOTIDE SEQUENCE</scope>
</reference>
<proteinExistence type="predicted"/>
<evidence type="ECO:0000313" key="1">
    <source>
        <dbReference type="EMBL" id="MPM57203.1"/>
    </source>
</evidence>
<protein>
    <submittedName>
        <fullName evidence="1">Uncharacterized protein</fullName>
    </submittedName>
</protein>
<comment type="caution">
    <text evidence="1">The sequence shown here is derived from an EMBL/GenBank/DDBJ whole genome shotgun (WGS) entry which is preliminary data.</text>
</comment>
<organism evidence="1">
    <name type="scientific">bioreactor metagenome</name>
    <dbReference type="NCBI Taxonomy" id="1076179"/>
    <lineage>
        <taxon>unclassified sequences</taxon>
        <taxon>metagenomes</taxon>
        <taxon>ecological metagenomes</taxon>
    </lineage>
</organism>
<dbReference type="EMBL" id="VSSQ01016144">
    <property type="protein sequence ID" value="MPM57203.1"/>
    <property type="molecule type" value="Genomic_DNA"/>
</dbReference>
<sequence>MQAVIDRHRQQHRIVGEFFQRRIQFAQEHTVGHALLEKYDSGQQQIVAMGRINQPGQRRRLGNLALGVKFQQQRLQFFVSRRIKTLEVGPGYDLLQRRLKHRQIGGHQRIIEPHHRRQRRLNRGVKLFQIFAQRLGIFLHVGDQRFDIEAAKHRFPVALLKRRRKPFQIIDFVQEKQHIGIAEHRIQRQTEIDRLAVSPGRILVAPGLIVETAEQGKRKSRIDFRHALQILLRLRHFLFCGHPLEQPDQGLQRHHLVAGTGKLRQLRRSQTFSDGPLRHMIRRKSHPARPDAVVRGRQLRQQRLGLVRLTAHQTGQTKFRLKPFSFPLRQPPDRLGRVPERTGPQQRFDIRPRIFFIQPVQGRGETPTARGLEPALLFPVEFRQFHPGIFLIAVFPEIIDQQFLRFGIFAALVHRQRLPVTLVLPGVFDGIRHECAAYRQCDEHTAAQQRITQDSLLFRRIG</sequence>
<gene>
    <name evidence="1" type="ORF">SDC9_104025</name>
</gene>